<feature type="domain" description="DUF4143" evidence="1">
    <location>
        <begin position="20"/>
        <end position="70"/>
    </location>
</feature>
<evidence type="ECO:0000259" key="1">
    <source>
        <dbReference type="Pfam" id="PF13635"/>
    </source>
</evidence>
<accession>A0A846Y1V8</accession>
<sequence>MTSAFSSSPIGRILPRHAHSAVHQALLGQRARPAQRQDARIFHYRTRNNVEVDIIIENNRGEVIAIEVKAATTVKGDDFRGLRHLAERLGEDLIAGYVLYTGTETLPFGPKFRAIPVAALWNAHPRGR</sequence>
<dbReference type="RefSeq" id="WP_084474956.1">
    <property type="nucleotide sequence ID" value="NZ_JAAXOP010000016.1"/>
</dbReference>
<proteinExistence type="predicted"/>
<dbReference type="Pfam" id="PF13635">
    <property type="entry name" value="DUF4143"/>
    <property type="match status" value="1"/>
</dbReference>
<dbReference type="InterPro" id="IPR025420">
    <property type="entry name" value="DUF4143"/>
</dbReference>
<dbReference type="PANTHER" id="PTHR43566:SF2">
    <property type="entry name" value="DUF4143 DOMAIN-CONTAINING PROTEIN"/>
    <property type="match status" value="1"/>
</dbReference>
<dbReference type="AlphaFoldDB" id="A0A846Y1V8"/>
<dbReference type="Proteomes" id="UP000565711">
    <property type="component" value="Unassembled WGS sequence"/>
</dbReference>
<evidence type="ECO:0000313" key="2">
    <source>
        <dbReference type="EMBL" id="NKY53233.1"/>
    </source>
</evidence>
<protein>
    <submittedName>
        <fullName evidence="2">DUF4143 domain-containing protein</fullName>
    </submittedName>
</protein>
<name>A0A846Y1V8_9NOCA</name>
<evidence type="ECO:0000313" key="3">
    <source>
        <dbReference type="Proteomes" id="UP000565711"/>
    </source>
</evidence>
<gene>
    <name evidence="2" type="ORF">HGA08_23825</name>
</gene>
<dbReference type="PANTHER" id="PTHR43566">
    <property type="entry name" value="CONSERVED PROTEIN"/>
    <property type="match status" value="1"/>
</dbReference>
<dbReference type="EMBL" id="JAAXOP010000016">
    <property type="protein sequence ID" value="NKY53233.1"/>
    <property type="molecule type" value="Genomic_DNA"/>
</dbReference>
<keyword evidence="3" id="KW-1185">Reference proteome</keyword>
<reference evidence="2 3" key="1">
    <citation type="submission" date="2020-04" db="EMBL/GenBank/DDBJ databases">
        <title>MicrobeNet Type strains.</title>
        <authorList>
            <person name="Nicholson A.C."/>
        </authorList>
    </citation>
    <scope>NUCLEOTIDE SEQUENCE [LARGE SCALE GENOMIC DNA]</scope>
    <source>
        <strain evidence="2 3">JCM 12354</strain>
    </source>
</reference>
<comment type="caution">
    <text evidence="2">The sequence shown here is derived from an EMBL/GenBank/DDBJ whole genome shotgun (WGS) entry which is preliminary data.</text>
</comment>
<organism evidence="2 3">
    <name type="scientific">Nocardia vermiculata</name>
    <dbReference type="NCBI Taxonomy" id="257274"/>
    <lineage>
        <taxon>Bacteria</taxon>
        <taxon>Bacillati</taxon>
        <taxon>Actinomycetota</taxon>
        <taxon>Actinomycetes</taxon>
        <taxon>Mycobacteriales</taxon>
        <taxon>Nocardiaceae</taxon>
        <taxon>Nocardia</taxon>
    </lineage>
</organism>